<sequence>MAETYTVAINSICPKTFSVVHLDNEQTDDELANKNICMQNVSPSPLNVSSLAWNALFESSPGHGLMKT</sequence>
<dbReference type="Proteomes" id="UP001153954">
    <property type="component" value="Unassembled WGS sequence"/>
</dbReference>
<protein>
    <submittedName>
        <fullName evidence="1">Uncharacterized protein</fullName>
    </submittedName>
</protein>
<dbReference type="AlphaFoldDB" id="A0AAU9UBL9"/>
<accession>A0AAU9UBL9</accession>
<organism evidence="1 2">
    <name type="scientific">Euphydryas editha</name>
    <name type="common">Edith's checkerspot</name>
    <dbReference type="NCBI Taxonomy" id="104508"/>
    <lineage>
        <taxon>Eukaryota</taxon>
        <taxon>Metazoa</taxon>
        <taxon>Ecdysozoa</taxon>
        <taxon>Arthropoda</taxon>
        <taxon>Hexapoda</taxon>
        <taxon>Insecta</taxon>
        <taxon>Pterygota</taxon>
        <taxon>Neoptera</taxon>
        <taxon>Endopterygota</taxon>
        <taxon>Lepidoptera</taxon>
        <taxon>Glossata</taxon>
        <taxon>Ditrysia</taxon>
        <taxon>Papilionoidea</taxon>
        <taxon>Nymphalidae</taxon>
        <taxon>Nymphalinae</taxon>
        <taxon>Euphydryas</taxon>
    </lineage>
</organism>
<comment type="caution">
    <text evidence="1">The sequence shown here is derived from an EMBL/GenBank/DDBJ whole genome shotgun (WGS) entry which is preliminary data.</text>
</comment>
<evidence type="ECO:0000313" key="1">
    <source>
        <dbReference type="EMBL" id="CAH2095139.1"/>
    </source>
</evidence>
<reference evidence="1" key="1">
    <citation type="submission" date="2022-03" db="EMBL/GenBank/DDBJ databases">
        <authorList>
            <person name="Tunstrom K."/>
        </authorList>
    </citation>
    <scope>NUCLEOTIDE SEQUENCE</scope>
</reference>
<gene>
    <name evidence="1" type="ORF">EEDITHA_LOCUS10629</name>
</gene>
<proteinExistence type="predicted"/>
<name>A0AAU9UBL9_EUPED</name>
<evidence type="ECO:0000313" key="2">
    <source>
        <dbReference type="Proteomes" id="UP001153954"/>
    </source>
</evidence>
<keyword evidence="2" id="KW-1185">Reference proteome</keyword>
<dbReference type="EMBL" id="CAKOGL010000015">
    <property type="protein sequence ID" value="CAH2095139.1"/>
    <property type="molecule type" value="Genomic_DNA"/>
</dbReference>